<feature type="region of interest" description="Disordered" evidence="1">
    <location>
        <begin position="133"/>
        <end position="161"/>
    </location>
</feature>
<feature type="region of interest" description="Disordered" evidence="1">
    <location>
        <begin position="1"/>
        <end position="33"/>
    </location>
</feature>
<sequence>MSGSPQSTLCGCKQEGSSRGSPNNCLSPAAPPKSYNNGAAALDVLYAAAGEVAKLKMSEQGGFVYGNGKERVQQLPRKIPSPNNQFQQNQQIQFAQQQMMMKKQQQLQLQQRQYQQFVLQNNARNVVTGNTKAAPRPMPLSAWPTLQQSQQQQPQPQRGSGMRAVFLGNPNLKRECSGTGVFLPRQVGAPTEPRKKQGCSTVLLPNRVVQALNLNLEPQTQPNGGRLPHDYDSRIRYQNNVMMAEQSRQQAEMDLRLPQEWTY</sequence>
<dbReference type="STRING" id="35608.A0A2U1KXV0"/>
<accession>A0A2U1KXV0</accession>
<dbReference type="PANTHER" id="PTHR33356:SF5">
    <property type="entry name" value="TIP41-LIKE PROTEIN"/>
    <property type="match status" value="1"/>
</dbReference>
<feature type="compositionally biased region" description="Low complexity" evidence="1">
    <location>
        <begin position="147"/>
        <end position="157"/>
    </location>
</feature>
<name>A0A2U1KXV0_ARTAN</name>
<reference evidence="2 3" key="1">
    <citation type="journal article" date="2018" name="Mol. Plant">
        <title>The genome of Artemisia annua provides insight into the evolution of Asteraceae family and artemisinin biosynthesis.</title>
        <authorList>
            <person name="Shen Q."/>
            <person name="Zhang L."/>
            <person name="Liao Z."/>
            <person name="Wang S."/>
            <person name="Yan T."/>
            <person name="Shi P."/>
            <person name="Liu M."/>
            <person name="Fu X."/>
            <person name="Pan Q."/>
            <person name="Wang Y."/>
            <person name="Lv Z."/>
            <person name="Lu X."/>
            <person name="Zhang F."/>
            <person name="Jiang W."/>
            <person name="Ma Y."/>
            <person name="Chen M."/>
            <person name="Hao X."/>
            <person name="Li L."/>
            <person name="Tang Y."/>
            <person name="Lv G."/>
            <person name="Zhou Y."/>
            <person name="Sun X."/>
            <person name="Brodelius P.E."/>
            <person name="Rose J.K.C."/>
            <person name="Tang K."/>
        </authorList>
    </citation>
    <scope>NUCLEOTIDE SEQUENCE [LARGE SCALE GENOMIC DNA]</scope>
    <source>
        <strain evidence="3">cv. Huhao1</strain>
        <tissue evidence="2">Leaf</tissue>
    </source>
</reference>
<comment type="caution">
    <text evidence="2">The sequence shown here is derived from an EMBL/GenBank/DDBJ whole genome shotgun (WGS) entry which is preliminary data.</text>
</comment>
<gene>
    <name evidence="2" type="ORF">CTI12_AA551040</name>
</gene>
<dbReference type="PANTHER" id="PTHR33356">
    <property type="entry name" value="TIP41-LIKE PROTEIN"/>
    <property type="match status" value="1"/>
</dbReference>
<evidence type="ECO:0000313" key="2">
    <source>
        <dbReference type="EMBL" id="PWA41582.1"/>
    </source>
</evidence>
<dbReference type="AlphaFoldDB" id="A0A2U1KXV0"/>
<keyword evidence="3" id="KW-1185">Reference proteome</keyword>
<feature type="compositionally biased region" description="Polar residues" evidence="1">
    <location>
        <begin position="1"/>
        <end position="26"/>
    </location>
</feature>
<protein>
    <submittedName>
        <fullName evidence="2">Uncharacterized protein</fullName>
    </submittedName>
</protein>
<proteinExistence type="predicted"/>
<evidence type="ECO:0000313" key="3">
    <source>
        <dbReference type="Proteomes" id="UP000245207"/>
    </source>
</evidence>
<dbReference type="EMBL" id="PKPP01012983">
    <property type="protein sequence ID" value="PWA41582.1"/>
    <property type="molecule type" value="Genomic_DNA"/>
</dbReference>
<dbReference type="OrthoDB" id="747893at2759"/>
<dbReference type="Proteomes" id="UP000245207">
    <property type="component" value="Unassembled WGS sequence"/>
</dbReference>
<organism evidence="2 3">
    <name type="scientific">Artemisia annua</name>
    <name type="common">Sweet wormwood</name>
    <dbReference type="NCBI Taxonomy" id="35608"/>
    <lineage>
        <taxon>Eukaryota</taxon>
        <taxon>Viridiplantae</taxon>
        <taxon>Streptophyta</taxon>
        <taxon>Embryophyta</taxon>
        <taxon>Tracheophyta</taxon>
        <taxon>Spermatophyta</taxon>
        <taxon>Magnoliopsida</taxon>
        <taxon>eudicotyledons</taxon>
        <taxon>Gunneridae</taxon>
        <taxon>Pentapetalae</taxon>
        <taxon>asterids</taxon>
        <taxon>campanulids</taxon>
        <taxon>Asterales</taxon>
        <taxon>Asteraceae</taxon>
        <taxon>Asteroideae</taxon>
        <taxon>Anthemideae</taxon>
        <taxon>Artemisiinae</taxon>
        <taxon>Artemisia</taxon>
    </lineage>
</organism>
<evidence type="ECO:0000256" key="1">
    <source>
        <dbReference type="SAM" id="MobiDB-lite"/>
    </source>
</evidence>